<evidence type="ECO:0000313" key="11">
    <source>
        <dbReference type="EMBL" id="CAL5222986.1"/>
    </source>
</evidence>
<dbReference type="SUPFAM" id="SSF51445">
    <property type="entry name" value="(Trans)glycosidases"/>
    <property type="match status" value="2"/>
</dbReference>
<evidence type="ECO:0000256" key="2">
    <source>
        <dbReference type="ARBA" id="ARBA00004613"/>
    </source>
</evidence>
<feature type="domain" description="Glycoside hydrolase family 5" evidence="10">
    <location>
        <begin position="47"/>
        <end position="400"/>
    </location>
</feature>
<evidence type="ECO:0000259" key="10">
    <source>
        <dbReference type="Pfam" id="PF26410"/>
    </source>
</evidence>
<evidence type="ECO:0000256" key="9">
    <source>
        <dbReference type="SAM" id="SignalP"/>
    </source>
</evidence>
<evidence type="ECO:0000256" key="4">
    <source>
        <dbReference type="ARBA" id="ARBA00012706"/>
    </source>
</evidence>
<comment type="subcellular location">
    <subcellularLocation>
        <location evidence="2">Secreted</location>
    </subcellularLocation>
</comment>
<dbReference type="InterPro" id="IPR017853">
    <property type="entry name" value="GH"/>
</dbReference>
<dbReference type="PANTHER" id="PTHR31451">
    <property type="match status" value="1"/>
</dbReference>
<comment type="caution">
    <text evidence="11">The sequence shown here is derived from an EMBL/GenBank/DDBJ whole genome shotgun (WGS) entry which is preliminary data.</text>
</comment>
<keyword evidence="5" id="KW-0964">Secreted</keyword>
<dbReference type="PANTHER" id="PTHR31451:SF39">
    <property type="entry name" value="MANNAN ENDO-1,4-BETA-MANNOSIDASE 1"/>
    <property type="match status" value="1"/>
</dbReference>
<feature type="domain" description="Glycoside hydrolase family 5" evidence="10">
    <location>
        <begin position="1057"/>
        <end position="1286"/>
    </location>
</feature>
<dbReference type="Gene3D" id="3.20.20.80">
    <property type="entry name" value="Glycosidases"/>
    <property type="match status" value="2"/>
</dbReference>
<keyword evidence="7" id="KW-0378">Hydrolase</keyword>
<dbReference type="Pfam" id="PF26410">
    <property type="entry name" value="GH5_mannosidase"/>
    <property type="match status" value="3"/>
</dbReference>
<evidence type="ECO:0000313" key="12">
    <source>
        <dbReference type="Proteomes" id="UP001497392"/>
    </source>
</evidence>
<evidence type="ECO:0000256" key="3">
    <source>
        <dbReference type="ARBA" id="ARBA00005641"/>
    </source>
</evidence>
<evidence type="ECO:0000256" key="1">
    <source>
        <dbReference type="ARBA" id="ARBA00001678"/>
    </source>
</evidence>
<keyword evidence="6 9" id="KW-0732">Signal</keyword>
<comment type="similarity">
    <text evidence="3">Belongs to the glycosyl hydrolase 5 (cellulase A) family.</text>
</comment>
<keyword evidence="12" id="KW-1185">Reference proteome</keyword>
<dbReference type="EMBL" id="CAXHTA020000007">
    <property type="protein sequence ID" value="CAL5222986.1"/>
    <property type="molecule type" value="Genomic_DNA"/>
</dbReference>
<evidence type="ECO:0000256" key="7">
    <source>
        <dbReference type="ARBA" id="ARBA00022801"/>
    </source>
</evidence>
<accession>A0ABP1FU68</accession>
<feature type="signal peptide" evidence="9">
    <location>
        <begin position="1"/>
        <end position="21"/>
    </location>
</feature>
<comment type="catalytic activity">
    <reaction evidence="1">
        <text>Random hydrolysis of (1-&gt;4)-beta-D-mannosidic linkages in mannans, galactomannans and glucomannans.</text>
        <dbReference type="EC" id="3.2.1.78"/>
    </reaction>
</comment>
<dbReference type="PROSITE" id="PS00659">
    <property type="entry name" value="GLYCOSYL_HYDROL_F5"/>
    <property type="match status" value="1"/>
</dbReference>
<dbReference type="EC" id="3.2.1.78" evidence="4"/>
<reference evidence="11 12" key="1">
    <citation type="submission" date="2024-06" db="EMBL/GenBank/DDBJ databases">
        <authorList>
            <person name="Kraege A."/>
            <person name="Thomma B."/>
        </authorList>
    </citation>
    <scope>NUCLEOTIDE SEQUENCE [LARGE SCALE GENOMIC DNA]</scope>
</reference>
<feature type="chain" id="PRO_5047121300" description="mannan endo-1,4-beta-mannosidase" evidence="9">
    <location>
        <begin position="22"/>
        <end position="1580"/>
    </location>
</feature>
<proteinExistence type="inferred from homology"/>
<sequence>MRGGMGGFRLLLRLASAAVLAAVIGGMTVDGHADLIQNFVARSGTRFVVQARNGSHDSCETFYFAGANAYYLMIRAADPKTRPQVLEILDSARDLGLKVLRIWAFSEGPIQYNTLQRYPGVYDEKVLVGLDYAIHEASKRGIRVVPVFANYWAMYGGIDQYNTWSFEAGSGNCNGDATCRDDFYSDPVAVGYYKDHVKRIITRVNTFNGRAYREDPTILGYNLMNEPRSQAELYIVVRKTTDGSKQYNISYNPADDLQTWIEDMAAYVKSLDPIHLLSTGQEGFAGNSTPLYMYSNPGAWASLLGVDFVRNNKAKGIDYATMHVYVDQWLCVEEGSTRKGQLDFMKTWIEVRQQAAEEDLEMPVVLEEFGCKLDARPDQYRLAYDSCLTSAKRGGSCAGVMFWDLAHKDYEPLDPYLDGSLRFGGGYSNMLGATPQSDVASFHPEARNQVFDYIRSYAQAVDAINAASAGHNTCVFVPPPQAGLGCKDLAVKWDEGGMPWTCLPGEPSDVNWCNSPSGWDLYKNPPQAWRGANDHGLPYNTIEVLILGNVSNTGTQPINLKGSWIIIPFSMGVQTEFEGIWKRIDDPNNYFQIFCWLASDPESNDLCADRLRVDFTNFTWPTGVKQDRGLNISFTKDIILPPGASAGGQDGAVVLSFKDNKNAYRLDVSSLGLKGSLSCPNDTLYTSWPPPPPPLPKPCAQGPDPRRGCPHYDWFWTNTAVNQPGQVSSASLGRRRLQQGFNTPPPPASLPLSAVQQGMTPTQAGKSSGYFGSGPFLGVLNSTSTILSASSLGLKTGTQYVICCPVSASGKLRTPRAINMPNAQSVGNPHPDATGLNGASGIDVLLTLQYTRTGLAGPTYMALGRTKVVPGNASQPLRGVFTLEPEAVLSGATVFLEAQHPGITLSFNQPPKVYVVSDLSDPAVTPLVPDVLLDKYRPCTIDPIHGYTLVYEVDQPVNATAGEQLNIQMCSTGGYDQELTVYEDGKQIATNTPATGPKVWNLTIPVTPGSRYILAQQADLGDPYGGFRGHPGLRLKWMTGRPFEDLYDAAPTPTNASQFLRIDGNNLVVNCKRAAYVGCNTWDLMDKSRDLNERPKVQSRLDAMKLGGWSVGRTWGFSLGTGLVNSPVGQVVADPTKILETAPGVYNEEVFSSLDWILDQASQRGIHLILPIEDYWLSLDRYINWSSTAKSTNDFYTDWNCRQMYKDHIEHYVNRRNTYNGRLYKEDPTIFYWDLINEPRCTSCGFALQQWIEEMAVHMKAIDPNHLVTIGEEGFYSTTCERAFMNPGAGKRRTGISSSPWAAQEGQDFLANHVVPSIDLITTHIWSDNWMGYADFAGNQINEAFDYTHGNDLWKEKLDYTNSWLSAHISDANAVGKPLIVEEFGKAKAASKVYTGEFPHGIVPGSGESIQDGNSIRDQFLKAVYDQIWTNLQAGGVAQGSNFWNLYTVDTADDDPYRITLDDGSTMAIINSHAAQVNTIAGQQDPGCTTTDGTNSNAAPFPGYKPGDWATPPGPPAPEMAGFTPVRYNTSSAVDSAGGFTGSAGNRAGAYTAKGNPHMTIDGIMNAPPPPSPGIFGAGQ</sequence>
<name>A0ABP1FU68_9CHLO</name>
<dbReference type="Proteomes" id="UP001497392">
    <property type="component" value="Unassembled WGS sequence"/>
</dbReference>
<protein>
    <recommendedName>
        <fullName evidence="4">mannan endo-1,4-beta-mannosidase</fullName>
        <ecNumber evidence="4">3.2.1.78</ecNumber>
    </recommendedName>
</protein>
<keyword evidence="8" id="KW-0326">Glycosidase</keyword>
<gene>
    <name evidence="11" type="primary">g5429</name>
    <name evidence="11" type="ORF">VP750_LOCUS4645</name>
</gene>
<evidence type="ECO:0000256" key="5">
    <source>
        <dbReference type="ARBA" id="ARBA00022525"/>
    </source>
</evidence>
<feature type="domain" description="Glycoside hydrolase family 5" evidence="10">
    <location>
        <begin position="1305"/>
        <end position="1447"/>
    </location>
</feature>
<dbReference type="InterPro" id="IPR018087">
    <property type="entry name" value="Glyco_hydro_5_CS"/>
</dbReference>
<evidence type="ECO:0000256" key="8">
    <source>
        <dbReference type="ARBA" id="ARBA00023295"/>
    </source>
</evidence>
<organism evidence="11 12">
    <name type="scientific">Coccomyxa viridis</name>
    <dbReference type="NCBI Taxonomy" id="1274662"/>
    <lineage>
        <taxon>Eukaryota</taxon>
        <taxon>Viridiplantae</taxon>
        <taxon>Chlorophyta</taxon>
        <taxon>core chlorophytes</taxon>
        <taxon>Trebouxiophyceae</taxon>
        <taxon>Trebouxiophyceae incertae sedis</taxon>
        <taxon>Coccomyxaceae</taxon>
        <taxon>Coccomyxa</taxon>
    </lineage>
</organism>
<dbReference type="InterPro" id="IPR001547">
    <property type="entry name" value="Glyco_hydro_5"/>
</dbReference>
<dbReference type="InterPro" id="IPR045053">
    <property type="entry name" value="MAN-like"/>
</dbReference>
<evidence type="ECO:0000256" key="6">
    <source>
        <dbReference type="ARBA" id="ARBA00022729"/>
    </source>
</evidence>